<feature type="region of interest" description="Disordered" evidence="1">
    <location>
        <begin position="21"/>
        <end position="215"/>
    </location>
</feature>
<dbReference type="Proteomes" id="UP000324222">
    <property type="component" value="Unassembled WGS sequence"/>
</dbReference>
<evidence type="ECO:0000313" key="2">
    <source>
        <dbReference type="EMBL" id="MPC85037.1"/>
    </source>
</evidence>
<feature type="compositionally biased region" description="Low complexity" evidence="1">
    <location>
        <begin position="76"/>
        <end position="92"/>
    </location>
</feature>
<reference evidence="2 3" key="1">
    <citation type="submission" date="2019-05" db="EMBL/GenBank/DDBJ databases">
        <title>Another draft genome of Portunus trituberculatus and its Hox gene families provides insights of decapod evolution.</title>
        <authorList>
            <person name="Jeong J.-H."/>
            <person name="Song I."/>
            <person name="Kim S."/>
            <person name="Choi T."/>
            <person name="Kim D."/>
            <person name="Ryu S."/>
            <person name="Kim W."/>
        </authorList>
    </citation>
    <scope>NUCLEOTIDE SEQUENCE [LARGE SCALE GENOMIC DNA]</scope>
    <source>
        <tissue evidence="2">Muscle</tissue>
    </source>
</reference>
<organism evidence="2 3">
    <name type="scientific">Portunus trituberculatus</name>
    <name type="common">Swimming crab</name>
    <name type="synonym">Neptunus trituberculatus</name>
    <dbReference type="NCBI Taxonomy" id="210409"/>
    <lineage>
        <taxon>Eukaryota</taxon>
        <taxon>Metazoa</taxon>
        <taxon>Ecdysozoa</taxon>
        <taxon>Arthropoda</taxon>
        <taxon>Crustacea</taxon>
        <taxon>Multicrustacea</taxon>
        <taxon>Malacostraca</taxon>
        <taxon>Eumalacostraca</taxon>
        <taxon>Eucarida</taxon>
        <taxon>Decapoda</taxon>
        <taxon>Pleocyemata</taxon>
        <taxon>Brachyura</taxon>
        <taxon>Eubrachyura</taxon>
        <taxon>Portunoidea</taxon>
        <taxon>Portunidae</taxon>
        <taxon>Portuninae</taxon>
        <taxon>Portunus</taxon>
    </lineage>
</organism>
<comment type="caution">
    <text evidence="2">The sequence shown here is derived from an EMBL/GenBank/DDBJ whole genome shotgun (WGS) entry which is preliminary data.</text>
</comment>
<proteinExistence type="predicted"/>
<accession>A0A5B7IU98</accession>
<protein>
    <submittedName>
        <fullName evidence="2">Uncharacterized protein</fullName>
    </submittedName>
</protein>
<keyword evidence="3" id="KW-1185">Reference proteome</keyword>
<evidence type="ECO:0000256" key="1">
    <source>
        <dbReference type="SAM" id="MobiDB-lite"/>
    </source>
</evidence>
<dbReference type="OrthoDB" id="5062908at2759"/>
<dbReference type="AlphaFoldDB" id="A0A5B7IU98"/>
<dbReference type="EMBL" id="VSRR010067117">
    <property type="protein sequence ID" value="MPC85037.1"/>
    <property type="molecule type" value="Genomic_DNA"/>
</dbReference>
<sequence length="229" mass="24746">MSSSSSSTAFSSRRYVISRGTAWPGLHNPWPHRRAAPESPAVVRRRGDTEKKPMQYSPMAAAEDSPPPFASSKMPEGVAVARVQGGVGEQAVPLHRALTDALQRRLSAEGDEDTDVPRHTSPQEPHASALPPSPPPHPHRPPSSMRRTPDRSPRRSPTAHTPEEDRPPSPAAHTHTRSRAPLAFSIDRIMEPTPKRVKVTEVSGGDGGGSVGGGEAECDVMVVSVRRWR</sequence>
<name>A0A5B7IU98_PORTR</name>
<evidence type="ECO:0000313" key="3">
    <source>
        <dbReference type="Proteomes" id="UP000324222"/>
    </source>
</evidence>
<feature type="compositionally biased region" description="Gly residues" evidence="1">
    <location>
        <begin position="204"/>
        <end position="215"/>
    </location>
</feature>
<gene>
    <name evidence="2" type="ORF">E2C01_079795</name>
</gene>